<evidence type="ECO:0000313" key="2">
    <source>
        <dbReference type="EMBL" id="MBA2872414.1"/>
    </source>
</evidence>
<dbReference type="InterPro" id="IPR016181">
    <property type="entry name" value="Acyl_CoA_acyltransferase"/>
</dbReference>
<keyword evidence="2" id="KW-0689">Ribosomal protein</keyword>
<dbReference type="InterPro" id="IPR000182">
    <property type="entry name" value="GNAT_dom"/>
</dbReference>
<protein>
    <submittedName>
        <fullName evidence="2">Ribosomal protein S18 acetylase RimI-like enzyme</fullName>
    </submittedName>
</protein>
<dbReference type="PANTHER" id="PTHR43233:SF1">
    <property type="entry name" value="FAMILY N-ACETYLTRANSFERASE, PUTATIVE (AFU_ORTHOLOGUE AFUA_6G03350)-RELATED"/>
    <property type="match status" value="1"/>
</dbReference>
<proteinExistence type="predicted"/>
<dbReference type="PROSITE" id="PS51186">
    <property type="entry name" value="GNAT"/>
    <property type="match status" value="1"/>
</dbReference>
<dbReference type="EMBL" id="JACDUU010000006">
    <property type="protein sequence ID" value="MBA2872414.1"/>
    <property type="molecule type" value="Genomic_DNA"/>
</dbReference>
<reference evidence="2 3" key="1">
    <citation type="submission" date="2020-07" db="EMBL/GenBank/DDBJ databases">
        <title>Genomic Encyclopedia of Type Strains, Phase IV (KMG-IV): sequencing the most valuable type-strain genomes for metagenomic binning, comparative biology and taxonomic classification.</title>
        <authorList>
            <person name="Goeker M."/>
        </authorList>
    </citation>
    <scope>NUCLEOTIDE SEQUENCE [LARGE SCALE GENOMIC DNA]</scope>
    <source>
        <strain evidence="2 3">DSM 25220</strain>
    </source>
</reference>
<dbReference type="GO" id="GO:0005840">
    <property type="term" value="C:ribosome"/>
    <property type="evidence" value="ECO:0007669"/>
    <property type="project" value="UniProtKB-KW"/>
</dbReference>
<dbReference type="GO" id="GO:0016747">
    <property type="term" value="F:acyltransferase activity, transferring groups other than amino-acyl groups"/>
    <property type="evidence" value="ECO:0007669"/>
    <property type="project" value="InterPro"/>
</dbReference>
<dbReference type="PANTHER" id="PTHR43233">
    <property type="entry name" value="FAMILY N-ACETYLTRANSFERASE, PUTATIVE (AFU_ORTHOLOGUE AFUA_6G03350)-RELATED"/>
    <property type="match status" value="1"/>
</dbReference>
<keyword evidence="2" id="KW-0687">Ribonucleoprotein</keyword>
<accession>A0A7V9Z1K8</accession>
<gene>
    <name evidence="2" type="ORF">HNQ85_002723</name>
</gene>
<feature type="domain" description="N-acetyltransferase" evidence="1">
    <location>
        <begin position="4"/>
        <end position="137"/>
    </location>
</feature>
<dbReference type="InterPro" id="IPR053144">
    <property type="entry name" value="Acetyltransferase_Butenolide"/>
</dbReference>
<evidence type="ECO:0000259" key="1">
    <source>
        <dbReference type="PROSITE" id="PS51186"/>
    </source>
</evidence>
<dbReference type="AlphaFoldDB" id="A0A7V9Z1K8"/>
<comment type="caution">
    <text evidence="2">The sequence shown here is derived from an EMBL/GenBank/DDBJ whole genome shotgun (WGS) entry which is preliminary data.</text>
</comment>
<sequence>MTKLQYEIVHEVPTVQDYLRLRKESGLSEKSIEAAERGLKNSLFAVSIYDGETLIGMGRVIGDNGCFYQIVDIAVAPHYQGQGLGKRIMKEIMDYLENKAPKSAYVSLIADAPANKLYEKFGFTYTYPKSHGMYKKY</sequence>
<keyword evidence="3" id="KW-1185">Reference proteome</keyword>
<dbReference type="RefSeq" id="WP_181538171.1">
    <property type="nucleotide sequence ID" value="NZ_JACDUU010000006.1"/>
</dbReference>
<dbReference type="Pfam" id="PF00583">
    <property type="entry name" value="Acetyltransf_1"/>
    <property type="match status" value="1"/>
</dbReference>
<dbReference type="Gene3D" id="3.40.630.30">
    <property type="match status" value="1"/>
</dbReference>
<dbReference type="CDD" id="cd04301">
    <property type="entry name" value="NAT_SF"/>
    <property type="match status" value="1"/>
</dbReference>
<name>A0A7V9Z1K8_9BACL</name>
<dbReference type="SUPFAM" id="SSF55729">
    <property type="entry name" value="Acyl-CoA N-acyltransferases (Nat)"/>
    <property type="match status" value="1"/>
</dbReference>
<organism evidence="2 3">
    <name type="scientific">[Anoxybacillus] calidus</name>
    <dbReference type="NCBI Taxonomy" id="575178"/>
    <lineage>
        <taxon>Bacteria</taxon>
        <taxon>Bacillati</taxon>
        <taxon>Bacillota</taxon>
        <taxon>Bacilli</taxon>
        <taxon>Bacillales</taxon>
        <taxon>Anoxybacillaceae</taxon>
        <taxon>Paranoxybacillus</taxon>
    </lineage>
</organism>
<dbReference type="Proteomes" id="UP000580891">
    <property type="component" value="Unassembled WGS sequence"/>
</dbReference>
<evidence type="ECO:0000313" key="3">
    <source>
        <dbReference type="Proteomes" id="UP000580891"/>
    </source>
</evidence>